<accession>A0ABX1E5U4</accession>
<organism evidence="2 3">
    <name type="scientific">Falsiroseomonas selenitidurans</name>
    <dbReference type="NCBI Taxonomy" id="2716335"/>
    <lineage>
        <taxon>Bacteria</taxon>
        <taxon>Pseudomonadati</taxon>
        <taxon>Pseudomonadota</taxon>
        <taxon>Alphaproteobacteria</taxon>
        <taxon>Acetobacterales</taxon>
        <taxon>Roseomonadaceae</taxon>
        <taxon>Falsiroseomonas</taxon>
    </lineage>
</organism>
<dbReference type="InterPro" id="IPR032710">
    <property type="entry name" value="NTF2-like_dom_sf"/>
</dbReference>
<dbReference type="RefSeq" id="WP_168029762.1">
    <property type="nucleotide sequence ID" value="NZ_JAAVNE010000012.1"/>
</dbReference>
<feature type="domain" description="SnoaL-like" evidence="1">
    <location>
        <begin position="12"/>
        <end position="101"/>
    </location>
</feature>
<protein>
    <submittedName>
        <fullName evidence="2">Nuclear transport factor 2 family protein</fullName>
    </submittedName>
</protein>
<dbReference type="EMBL" id="JAAVNE010000012">
    <property type="protein sequence ID" value="NKC31148.1"/>
    <property type="molecule type" value="Genomic_DNA"/>
</dbReference>
<evidence type="ECO:0000313" key="3">
    <source>
        <dbReference type="Proteomes" id="UP000787635"/>
    </source>
</evidence>
<gene>
    <name evidence="2" type="ORF">HEQ75_09785</name>
</gene>
<dbReference type="InterPro" id="IPR037401">
    <property type="entry name" value="SnoaL-like"/>
</dbReference>
<keyword evidence="3" id="KW-1185">Reference proteome</keyword>
<comment type="caution">
    <text evidence="2">The sequence shown here is derived from an EMBL/GenBank/DDBJ whole genome shotgun (WGS) entry which is preliminary data.</text>
</comment>
<evidence type="ECO:0000313" key="2">
    <source>
        <dbReference type="EMBL" id="NKC31148.1"/>
    </source>
</evidence>
<dbReference type="Pfam" id="PF12680">
    <property type="entry name" value="SnoaL_2"/>
    <property type="match status" value="1"/>
</dbReference>
<sequence length="105" mass="11428">MSPDLPPPVARFFAADKAASLRDCFAPDATVRDEGRSMAGLPAIEAWHAEAQAKYRHTHEPLRVQARDGRLVVTSLVTGQFPGSPAEIDFAFRLRDGLIVDLEAA</sequence>
<evidence type="ECO:0000259" key="1">
    <source>
        <dbReference type="Pfam" id="PF12680"/>
    </source>
</evidence>
<dbReference type="Proteomes" id="UP000787635">
    <property type="component" value="Unassembled WGS sequence"/>
</dbReference>
<dbReference type="SUPFAM" id="SSF54427">
    <property type="entry name" value="NTF2-like"/>
    <property type="match status" value="1"/>
</dbReference>
<name>A0ABX1E5U4_9PROT</name>
<reference evidence="2 3" key="1">
    <citation type="submission" date="2020-03" db="EMBL/GenBank/DDBJ databases">
        <title>Roseomonas selenitidurans sp. nov. isolated from urban soil.</title>
        <authorList>
            <person name="Liu H."/>
        </authorList>
    </citation>
    <scope>NUCLEOTIDE SEQUENCE [LARGE SCALE GENOMIC DNA]</scope>
    <source>
        <strain evidence="2 3">BU-1</strain>
    </source>
</reference>
<dbReference type="Gene3D" id="3.10.450.50">
    <property type="match status" value="1"/>
</dbReference>
<proteinExistence type="predicted"/>